<organism evidence="3 4">
    <name type="scientific">Paenibacillus sacheonensis</name>
    <dbReference type="NCBI Taxonomy" id="742054"/>
    <lineage>
        <taxon>Bacteria</taxon>
        <taxon>Bacillati</taxon>
        <taxon>Bacillota</taxon>
        <taxon>Bacilli</taxon>
        <taxon>Bacillales</taxon>
        <taxon>Paenibacillaceae</taxon>
        <taxon>Paenibacillus</taxon>
    </lineage>
</organism>
<dbReference type="InterPro" id="IPR007065">
    <property type="entry name" value="HPP"/>
</dbReference>
<dbReference type="EMBL" id="JAAAMU010000036">
    <property type="protein sequence ID" value="NBC73549.1"/>
    <property type="molecule type" value="Genomic_DNA"/>
</dbReference>
<gene>
    <name evidence="3" type="ORF">GT003_31810</name>
</gene>
<dbReference type="PANTHER" id="PTHR33741">
    <property type="entry name" value="TRANSMEMBRANE PROTEIN DDB_G0269096-RELATED"/>
    <property type="match status" value="1"/>
</dbReference>
<dbReference type="Proteomes" id="UP000558113">
    <property type="component" value="Unassembled WGS sequence"/>
</dbReference>
<keyword evidence="1" id="KW-1133">Transmembrane helix</keyword>
<proteinExistence type="predicted"/>
<protein>
    <submittedName>
        <fullName evidence="3">HPP family protein</fullName>
    </submittedName>
</protein>
<feature type="transmembrane region" description="Helical" evidence="1">
    <location>
        <begin position="132"/>
        <end position="162"/>
    </location>
</feature>
<dbReference type="Pfam" id="PF04982">
    <property type="entry name" value="TM_HPP"/>
    <property type="match status" value="1"/>
</dbReference>
<sequence length="176" mass="18603">MQADNDTNPSFWRKMSGKGGNPVKVVPRNALIGAIGGFTAILLLAYLSDLTTAAWMMAPFGATSVLAFGLWDAPLSQPRHIIGGHFISTLVGLVCLHLFGSSNEVLAAAVGLSIALMMLTRTTHPPAGADPLVVILSGSGWSFLIAPVLIGSVLIVIVALIMNNLDSKRSYPTFWM</sequence>
<evidence type="ECO:0000313" key="4">
    <source>
        <dbReference type="Proteomes" id="UP000558113"/>
    </source>
</evidence>
<feature type="transmembrane region" description="Helical" evidence="1">
    <location>
        <begin position="53"/>
        <end position="73"/>
    </location>
</feature>
<feature type="transmembrane region" description="Helical" evidence="1">
    <location>
        <begin position="80"/>
        <end position="99"/>
    </location>
</feature>
<evidence type="ECO:0000256" key="1">
    <source>
        <dbReference type="SAM" id="Phobius"/>
    </source>
</evidence>
<dbReference type="InterPro" id="IPR058581">
    <property type="entry name" value="TM_HPP"/>
</dbReference>
<dbReference type="AlphaFoldDB" id="A0A7X5C5N3"/>
<dbReference type="PANTHER" id="PTHR33741:SF5">
    <property type="entry name" value="TRANSMEMBRANE PROTEIN DDB_G0269096-RELATED"/>
    <property type="match status" value="1"/>
</dbReference>
<dbReference type="RefSeq" id="WP_161705691.1">
    <property type="nucleotide sequence ID" value="NZ_JAAAMU010000036.1"/>
</dbReference>
<keyword evidence="1" id="KW-0812">Transmembrane</keyword>
<feature type="domain" description="HPP transmembrane region" evidence="2">
    <location>
        <begin position="26"/>
        <end position="172"/>
    </location>
</feature>
<dbReference type="OrthoDB" id="9811720at2"/>
<keyword evidence="4" id="KW-1185">Reference proteome</keyword>
<accession>A0A7X5C5N3</accession>
<evidence type="ECO:0000259" key="2">
    <source>
        <dbReference type="Pfam" id="PF04982"/>
    </source>
</evidence>
<feature type="transmembrane region" description="Helical" evidence="1">
    <location>
        <begin position="30"/>
        <end position="47"/>
    </location>
</feature>
<comment type="caution">
    <text evidence="3">The sequence shown here is derived from an EMBL/GenBank/DDBJ whole genome shotgun (WGS) entry which is preliminary data.</text>
</comment>
<name>A0A7X5C5N3_9BACL</name>
<evidence type="ECO:0000313" key="3">
    <source>
        <dbReference type="EMBL" id="NBC73549.1"/>
    </source>
</evidence>
<reference evidence="3 4" key="1">
    <citation type="submission" date="2020-01" db="EMBL/GenBank/DDBJ databases">
        <title>Paenibacillus soybeanensis sp. nov. isolated from the nodules of soybean (Glycine max(L.) Merr).</title>
        <authorList>
            <person name="Wang H."/>
        </authorList>
    </citation>
    <scope>NUCLEOTIDE SEQUENCE [LARGE SCALE GENOMIC DNA]</scope>
    <source>
        <strain evidence="3 4">DSM 23054</strain>
    </source>
</reference>
<keyword evidence="1" id="KW-0472">Membrane</keyword>
<feature type="transmembrane region" description="Helical" evidence="1">
    <location>
        <begin position="105"/>
        <end position="120"/>
    </location>
</feature>